<feature type="compositionally biased region" description="Basic and acidic residues" evidence="2">
    <location>
        <begin position="1445"/>
        <end position="1476"/>
    </location>
</feature>
<comment type="caution">
    <text evidence="3">The sequence shown here is derived from an EMBL/GenBank/DDBJ whole genome shotgun (WGS) entry which is preliminary data.</text>
</comment>
<dbReference type="Gene3D" id="1.20.5.4090">
    <property type="match status" value="1"/>
</dbReference>
<keyword evidence="1" id="KW-0175">Coiled coil</keyword>
<evidence type="ECO:0000256" key="1">
    <source>
        <dbReference type="SAM" id="Coils"/>
    </source>
</evidence>
<evidence type="ECO:0000256" key="2">
    <source>
        <dbReference type="SAM" id="MobiDB-lite"/>
    </source>
</evidence>
<dbReference type="Gene3D" id="1.20.1170.10">
    <property type="match status" value="1"/>
</dbReference>
<gene>
    <name evidence="3" type="ORF">OS493_010324</name>
</gene>
<feature type="region of interest" description="Disordered" evidence="2">
    <location>
        <begin position="771"/>
        <end position="835"/>
    </location>
</feature>
<feature type="region of interest" description="Disordered" evidence="2">
    <location>
        <begin position="1389"/>
        <end position="1488"/>
    </location>
</feature>
<evidence type="ECO:0000313" key="4">
    <source>
        <dbReference type="Proteomes" id="UP001163046"/>
    </source>
</evidence>
<feature type="region of interest" description="Disordered" evidence="2">
    <location>
        <begin position="1218"/>
        <end position="1248"/>
    </location>
</feature>
<organism evidence="3 4">
    <name type="scientific">Desmophyllum pertusum</name>
    <dbReference type="NCBI Taxonomy" id="174260"/>
    <lineage>
        <taxon>Eukaryota</taxon>
        <taxon>Metazoa</taxon>
        <taxon>Cnidaria</taxon>
        <taxon>Anthozoa</taxon>
        <taxon>Hexacorallia</taxon>
        <taxon>Scleractinia</taxon>
        <taxon>Caryophylliina</taxon>
        <taxon>Caryophylliidae</taxon>
        <taxon>Desmophyllum</taxon>
    </lineage>
</organism>
<proteinExistence type="predicted"/>
<feature type="coiled-coil region" evidence="1">
    <location>
        <begin position="1061"/>
        <end position="1095"/>
    </location>
</feature>
<feature type="coiled-coil region" evidence="1">
    <location>
        <begin position="64"/>
        <end position="185"/>
    </location>
</feature>
<reference evidence="3" key="1">
    <citation type="submission" date="2023-01" db="EMBL/GenBank/DDBJ databases">
        <title>Genome assembly of the deep-sea coral Lophelia pertusa.</title>
        <authorList>
            <person name="Herrera S."/>
            <person name="Cordes E."/>
        </authorList>
    </citation>
    <scope>NUCLEOTIDE SEQUENCE</scope>
    <source>
        <strain evidence="3">USNM1676648</strain>
        <tissue evidence="3">Polyp</tissue>
    </source>
</reference>
<evidence type="ECO:0000313" key="3">
    <source>
        <dbReference type="EMBL" id="KAJ7392673.1"/>
    </source>
</evidence>
<dbReference type="PANTHER" id="PTHR18937">
    <property type="entry name" value="STRUCTURAL MAINTENANCE OF CHROMOSOMES SMC FAMILY MEMBER"/>
    <property type="match status" value="1"/>
</dbReference>
<feature type="region of interest" description="Disordered" evidence="2">
    <location>
        <begin position="424"/>
        <end position="453"/>
    </location>
</feature>
<accession>A0A9X0A3C6</accession>
<dbReference type="OrthoDB" id="5977966at2759"/>
<feature type="compositionally biased region" description="Basic and acidic residues" evidence="2">
    <location>
        <begin position="771"/>
        <end position="831"/>
    </location>
</feature>
<dbReference type="Gene3D" id="1.10.287.1490">
    <property type="match status" value="1"/>
</dbReference>
<feature type="compositionally biased region" description="Polar residues" evidence="2">
    <location>
        <begin position="1479"/>
        <end position="1488"/>
    </location>
</feature>
<feature type="region of interest" description="Disordered" evidence="2">
    <location>
        <begin position="1265"/>
        <end position="1305"/>
    </location>
</feature>
<sequence length="1488" mass="174419">MSDSVSSNRQSLARANDRDVAYDLEVNRERTDYVFKKTDSTTTEETIRFTVEELPAEEGFKTRFFEAQDRLGELEMELRNTREKLRTLENACEHTEEKIGVLKSAAFSYHRTFSAHEITVKTVVEENRLLKITIEKLEATIRIYKEEQAKAEEIKKDNEDLQNQLEAARKENDELVTQLDKYQNSKDMRDTMTQYDEAIDDDKECKHCGRSDNDLMLEMESLKLKYEEIETENGQLQKEKKELRNEVDDLEQRLQDLQIKLSADDEIIDEMKTQIVDYHVQVSELEDNCNNSRARNIELEKEMLVLRARVAELEGNLADEKDSRESLIREGTNRLEIQNKKISQLEMNLKEVCKEKELLYLQYVDSKNKAEMDVKQWTKQLNEAHVRTELSKKEVSDKEKTISALKAETEELKDEIALLRRQLEDAQERDQEDGDEDDRRRLEKENEELTEELEQLRDEIISLQSELAEKIMEEEKPKSEEPRVVVEHLQVVQGAPLAPNEDDLSDYDDFDEERIVAVGVTPGLAALPKESEDSWSSLDYTKSQIQELEELLERTKKEKAQVEEYLEESEERAKRTTDELSKTITHLNERCEEMRKELIEKEMVINKLHKEQAQDKNTIYDLEEKLREQEYIEAELEKARQELRELRLQDTSEEYEKLKGKYDKILEDDRKLKEENEELAKKKTDLDDELEDMNEKFAKGKEMYGDLCDENDDLKKESKKLKDEVTFLGEELKEEEDLHITERDKLQSKSKDLEEKIRRLEAELSDLKAKLKRKDDEEDWKQKHDELKREKNSLQTEKQRLERNLERNEDEHEQTKTKYGKTRRELNDAHGETATLRRQVSELKLVKDTGDLEKELRKLKETLRRKEEECKRHLEELEELKRSLYRQTSEEGWQEKFESLKLQLDEVEDEKDSLQKEKNHLQNDLRKDSEKLAEVEIKFSQANMEIESLSKDFHKSHTRITHLEIELQRASKQKQQAEEQAKWIKKELLSREETISKLGKELSDKNGLLEDMDDGDKDNQIIMLEREIQLLQSRIPASEKDESVLHNRIRFLEDNVKDVKLDECEKKNEKLSVHVVELSKEIQSLYRRYEASRAEVAELQAGPPVVPDKAETTSLTIDVEGKKEFQLGVFVQERIRSRIVTSGLRRSKSELEIAISQMPGTVIIGEPVGVTVDNNAMGSPMVTHPLELTASEHEDSFSQESEEDVAPVGSVVRLNAGAFQPVPSRDNDPPEQFPDEDLSDEQQPPPQRRFRALSREEQFKLDGLLHAPPRHPHDEPDEDNQNGIDNRELNYPREPNAQDAAPGGLFLPECPRWGVPWEYPDDYDGQLEEYPDPYQAPPREPESSYTRRIIGVYDNDGNLIGYQEVYEEITDEDPEGMNGGVVPYPDPYEYGEEPHPYETEQYPPGNMPYTNGTRQASEEDSQFYGYDRNRNSTKEQWYSQEPDDRDYAKNKYKRENDTSHGHTDRYGHLNGEEARRYRSNQYTSGTYL</sequence>
<keyword evidence="4" id="KW-1185">Reference proteome</keyword>
<dbReference type="EMBL" id="MU825400">
    <property type="protein sequence ID" value="KAJ7392673.1"/>
    <property type="molecule type" value="Genomic_DNA"/>
</dbReference>
<feature type="region of interest" description="Disordered" evidence="2">
    <location>
        <begin position="1324"/>
        <end position="1345"/>
    </location>
</feature>
<dbReference type="Proteomes" id="UP001163046">
    <property type="component" value="Unassembled WGS sequence"/>
</dbReference>
<name>A0A9X0A3C6_9CNID</name>
<feature type="coiled-coil region" evidence="1">
    <location>
        <begin position="849"/>
        <end position="987"/>
    </location>
</feature>
<protein>
    <submittedName>
        <fullName evidence="3">Uncharacterized protein</fullName>
    </submittedName>
</protein>